<dbReference type="AlphaFoldDB" id="A0A0M3HYM0"/>
<name>A0A0M3HYM0_ASCLU</name>
<evidence type="ECO:0000313" key="1">
    <source>
        <dbReference type="Proteomes" id="UP000036681"/>
    </source>
</evidence>
<sequence>MIVKLDCGISPAILSYPRVPSRLSPHCMRVVNCSPLYMRPLAVYYTASRRVKLDCGISPAILSYPRVPSRISSHCMRVVNCSPLYMCPLAVYYTAPRRRV</sequence>
<organism evidence="1 2">
    <name type="scientific">Ascaris lumbricoides</name>
    <name type="common">Giant roundworm</name>
    <dbReference type="NCBI Taxonomy" id="6252"/>
    <lineage>
        <taxon>Eukaryota</taxon>
        <taxon>Metazoa</taxon>
        <taxon>Ecdysozoa</taxon>
        <taxon>Nematoda</taxon>
        <taxon>Chromadorea</taxon>
        <taxon>Rhabditida</taxon>
        <taxon>Spirurina</taxon>
        <taxon>Ascaridomorpha</taxon>
        <taxon>Ascaridoidea</taxon>
        <taxon>Ascarididae</taxon>
        <taxon>Ascaris</taxon>
    </lineage>
</organism>
<keyword evidence="1" id="KW-1185">Reference proteome</keyword>
<protein>
    <submittedName>
        <fullName evidence="2">Uncharacterized protein</fullName>
    </submittedName>
</protein>
<accession>A0A0M3HYM0</accession>
<evidence type="ECO:0000313" key="2">
    <source>
        <dbReference type="WBParaSite" id="ALUE_0000863801-mRNA-1"/>
    </source>
</evidence>
<dbReference type="WBParaSite" id="ALUE_0000863801-mRNA-1">
    <property type="protein sequence ID" value="ALUE_0000863801-mRNA-1"/>
    <property type="gene ID" value="ALUE_0000863801"/>
</dbReference>
<dbReference type="Proteomes" id="UP000036681">
    <property type="component" value="Unplaced"/>
</dbReference>
<reference evidence="2" key="1">
    <citation type="submission" date="2017-02" db="UniProtKB">
        <authorList>
            <consortium name="WormBaseParasite"/>
        </authorList>
    </citation>
    <scope>IDENTIFICATION</scope>
</reference>
<proteinExistence type="predicted"/>